<evidence type="ECO:0000259" key="1">
    <source>
        <dbReference type="SMART" id="SM01043"/>
    </source>
</evidence>
<dbReference type="InterPro" id="IPR011990">
    <property type="entry name" value="TPR-like_helical_dom_sf"/>
</dbReference>
<reference evidence="2 3" key="1">
    <citation type="journal article" date="2018" name="Elife">
        <title>Discovery and characterization of a prevalent human gut bacterial enzyme sufficient for the inactivation of a family of plant toxins.</title>
        <authorList>
            <person name="Koppel N."/>
            <person name="Bisanz J.E."/>
            <person name="Pandelia M.E."/>
            <person name="Turnbaugh P.J."/>
            <person name="Balskus E.P."/>
        </authorList>
    </citation>
    <scope>NUCLEOTIDE SEQUENCE [LARGE SCALE GENOMIC DNA]</scope>
    <source>
        <strain evidence="2 3">OB21 GAM31</strain>
    </source>
</reference>
<dbReference type="SUPFAM" id="SSF48452">
    <property type="entry name" value="TPR-like"/>
    <property type="match status" value="1"/>
</dbReference>
<sequence length="834" mass="90636">MGYLENAACNGRRPKKIGPQRIYSRPRLVKRLVAERDVARFVVAPSGFGKTSLGLEYAASMFSFRGVHWLDCSSPCFLRDLDAGIIAKTLIARPAQLDLVVFDDVPFLADARSECFSHEIDALLEAGCEVLVTTTPAFGAIADAQRDCVIVGARDLLVDDCELSSSHVASVEGLRECDRVPAFLWGGQDGMREFLRGMRLGEMPSEMRAPVFVMEALQVGSFDDLSAVSGGVRADARRFISEHYPYVGVDLADETFEAHGFDVAQVMEGLGESIDSLGRVATPSARDALSAKVACMLAARGMGPRACEIMQIACARKRRISWILQQQWHLFDSGCVRPLQELFESLGSRSTGLDASMVAAASGRLFVLGERERASSVARCALGMRGISSTDALMCALVALDAGGESARSAALETLGNIAAGKIEVLANDALAGRIAVSAIALHKGDVAAACRALRNAGVDTHVLRTATVYCATLLRRVFRRANGENLAMVLSASRALVNRMVDSTEEATVCEAILVAAVVESGGDVPLSSARQRACDALAAGLAEQRRGRTRPSLAPAQMPLSDCAMQSPRPAVIPEMRVNIFGGMEVTIGGVAVDPHLFAKQRTKTLLAVLVLFRGKEIARPELLRIMWPDATPERATNNFYSLWCRLRRALGAEHDEDCPYLVRHRASVMVDTRYVKSDVDEFDALCRTLLFDEPNARAWLAVFEKMEESFSCDLLPSETENAFIAAMRLKYRARRIDAYVSAALRLVDAGEADTALWFAEVAADACPGREDAAFALMRAQAASGQRVQAMETYRLCAKHLAEELGIDPGDRMREMYCELLNGKEPMQKSAE</sequence>
<feature type="domain" description="Bacterial transcriptional activator" evidence="1">
    <location>
        <begin position="680"/>
        <end position="823"/>
    </location>
</feature>
<dbReference type="SMART" id="SM01043">
    <property type="entry name" value="BTAD"/>
    <property type="match status" value="1"/>
</dbReference>
<dbReference type="Gene3D" id="1.25.40.10">
    <property type="entry name" value="Tetratricopeptide repeat domain"/>
    <property type="match status" value="1"/>
</dbReference>
<dbReference type="Gene3D" id="1.10.10.10">
    <property type="entry name" value="Winged helix-like DNA-binding domain superfamily/Winged helix DNA-binding domain"/>
    <property type="match status" value="1"/>
</dbReference>
<dbReference type="PANTHER" id="PTHR35807">
    <property type="entry name" value="TRANSCRIPTIONAL REGULATOR REDD-RELATED"/>
    <property type="match status" value="1"/>
</dbReference>
<organism evidence="2 3">
    <name type="scientific">Slackia isoflavoniconvertens</name>
    <dbReference type="NCBI Taxonomy" id="572010"/>
    <lineage>
        <taxon>Bacteria</taxon>
        <taxon>Bacillati</taxon>
        <taxon>Actinomycetota</taxon>
        <taxon>Coriobacteriia</taxon>
        <taxon>Eggerthellales</taxon>
        <taxon>Eggerthellaceae</taxon>
        <taxon>Slackia</taxon>
    </lineage>
</organism>
<dbReference type="Proteomes" id="UP000253975">
    <property type="component" value="Unassembled WGS sequence"/>
</dbReference>
<dbReference type="SUPFAM" id="SSF46894">
    <property type="entry name" value="C-terminal effector domain of the bipartite response regulators"/>
    <property type="match status" value="1"/>
</dbReference>
<accession>A0A369LCG6</accession>
<comment type="caution">
    <text evidence="2">The sequence shown here is derived from an EMBL/GenBank/DDBJ whole genome shotgun (WGS) entry which is preliminary data.</text>
</comment>
<dbReference type="InterPro" id="IPR051677">
    <property type="entry name" value="AfsR-DnrI-RedD_regulator"/>
</dbReference>
<dbReference type="GO" id="GO:0003677">
    <property type="term" value="F:DNA binding"/>
    <property type="evidence" value="ECO:0007669"/>
    <property type="project" value="InterPro"/>
</dbReference>
<dbReference type="EMBL" id="PPTO01000013">
    <property type="protein sequence ID" value="RDB57020.1"/>
    <property type="molecule type" value="Genomic_DNA"/>
</dbReference>
<dbReference type="InterPro" id="IPR005158">
    <property type="entry name" value="BTAD"/>
</dbReference>
<dbReference type="AlphaFoldDB" id="A0A369LCG6"/>
<dbReference type="Pfam" id="PF03704">
    <property type="entry name" value="BTAD"/>
    <property type="match status" value="1"/>
</dbReference>
<proteinExistence type="predicted"/>
<evidence type="ECO:0000313" key="3">
    <source>
        <dbReference type="Proteomes" id="UP000253975"/>
    </source>
</evidence>
<evidence type="ECO:0000313" key="2">
    <source>
        <dbReference type="EMBL" id="RDB57020.1"/>
    </source>
</evidence>
<dbReference type="InterPro" id="IPR036388">
    <property type="entry name" value="WH-like_DNA-bd_sf"/>
</dbReference>
<gene>
    <name evidence="2" type="ORF">C1881_07915</name>
</gene>
<dbReference type="GO" id="GO:0006355">
    <property type="term" value="P:regulation of DNA-templated transcription"/>
    <property type="evidence" value="ECO:0007669"/>
    <property type="project" value="InterPro"/>
</dbReference>
<name>A0A369LCG6_9ACTN</name>
<dbReference type="InterPro" id="IPR016032">
    <property type="entry name" value="Sig_transdc_resp-reg_C-effctor"/>
</dbReference>
<protein>
    <recommendedName>
        <fullName evidence="1">Bacterial transcriptional activator domain-containing protein</fullName>
    </recommendedName>
</protein>